<dbReference type="Proteomes" id="UP001314263">
    <property type="component" value="Unassembled WGS sequence"/>
</dbReference>
<dbReference type="Pfam" id="PF12697">
    <property type="entry name" value="Abhydrolase_6"/>
    <property type="match status" value="1"/>
</dbReference>
<accession>A0AAV1IAH8</accession>
<dbReference type="InterPro" id="IPR029058">
    <property type="entry name" value="AB_hydrolase_fold"/>
</dbReference>
<dbReference type="Gene3D" id="3.40.50.1820">
    <property type="entry name" value="alpha/beta hydrolase"/>
    <property type="match status" value="1"/>
</dbReference>
<name>A0AAV1IAH8_9CHLO</name>
<dbReference type="AlphaFoldDB" id="A0AAV1IAH8"/>
<feature type="region of interest" description="Disordered" evidence="1">
    <location>
        <begin position="32"/>
        <end position="62"/>
    </location>
</feature>
<proteinExistence type="predicted"/>
<feature type="domain" description="AB hydrolase-1" evidence="2">
    <location>
        <begin position="112"/>
        <end position="365"/>
    </location>
</feature>
<evidence type="ECO:0000313" key="4">
    <source>
        <dbReference type="Proteomes" id="UP001314263"/>
    </source>
</evidence>
<evidence type="ECO:0000313" key="3">
    <source>
        <dbReference type="EMBL" id="CAK0783035.1"/>
    </source>
</evidence>
<evidence type="ECO:0000259" key="2">
    <source>
        <dbReference type="Pfam" id="PF12697"/>
    </source>
</evidence>
<dbReference type="PRINTS" id="PR00111">
    <property type="entry name" value="ABHYDROLASE"/>
</dbReference>
<organism evidence="3 4">
    <name type="scientific">Coccomyxa viridis</name>
    <dbReference type="NCBI Taxonomy" id="1274662"/>
    <lineage>
        <taxon>Eukaryota</taxon>
        <taxon>Viridiplantae</taxon>
        <taxon>Chlorophyta</taxon>
        <taxon>core chlorophytes</taxon>
        <taxon>Trebouxiophyceae</taxon>
        <taxon>Trebouxiophyceae incertae sedis</taxon>
        <taxon>Coccomyxaceae</taxon>
        <taxon>Coccomyxa</taxon>
    </lineage>
</organism>
<comment type="caution">
    <text evidence="3">The sequence shown here is derived from an EMBL/GenBank/DDBJ whole genome shotgun (WGS) entry which is preliminary data.</text>
</comment>
<dbReference type="EMBL" id="CAUYUE010000008">
    <property type="protein sequence ID" value="CAK0783035.1"/>
    <property type="molecule type" value="Genomic_DNA"/>
</dbReference>
<gene>
    <name evidence="3" type="ORF">CVIRNUC_006230</name>
</gene>
<dbReference type="InterPro" id="IPR000073">
    <property type="entry name" value="AB_hydrolase_1"/>
</dbReference>
<sequence>MRPALSSRNACTHRKECSELLSALNCAPLVSPGHRRSIRQPTLGNRRKRKEPTLSRIGPGKCNASSSICLQESTDANIPKEKTLPGGVKEGYWMWRGHRIRYHRCGDCGPPVVLVHGFGGNCDHWRKNLPVLGLKCRTFAVDLLGYGYSDKPSPKDLGVNKLYSFETWARQLLDFTAHFVAEEAAFLICNSVGGIAGLQAAVDAPGRVAGVQLLDVSLRMLHTKKQAAWQRPLVTAFQRLLRETQLGKWFFATIAKPDNIKSVLQECYGNKEAVTSELVDYILKPGLEPGAVEVFLDFISYSGGPLPEELLPQMSSPVSILWGEADPWEPIELGRAYADYDCVEEFIPLPGVGHCPMDEAPEQVNPRVLAFVERHSSLKVVDMASRKDPNLQAS</sequence>
<dbReference type="PANTHER" id="PTHR46438:SF12">
    <property type="entry name" value="ALPHA_BETA-HYDROLASES SUPERFAMILY PROTEIN"/>
    <property type="match status" value="1"/>
</dbReference>
<keyword evidence="4" id="KW-1185">Reference proteome</keyword>
<reference evidence="3 4" key="1">
    <citation type="submission" date="2023-10" db="EMBL/GenBank/DDBJ databases">
        <authorList>
            <person name="Maclean D."/>
            <person name="Macfadyen A."/>
        </authorList>
    </citation>
    <scope>NUCLEOTIDE SEQUENCE [LARGE SCALE GENOMIC DNA]</scope>
</reference>
<protein>
    <recommendedName>
        <fullName evidence="2">AB hydrolase-1 domain-containing protein</fullName>
    </recommendedName>
</protein>
<dbReference type="SUPFAM" id="SSF53474">
    <property type="entry name" value="alpha/beta-Hydrolases"/>
    <property type="match status" value="1"/>
</dbReference>
<dbReference type="PANTHER" id="PTHR46438">
    <property type="entry name" value="ALPHA/BETA-HYDROLASES SUPERFAMILY PROTEIN"/>
    <property type="match status" value="1"/>
</dbReference>
<evidence type="ECO:0000256" key="1">
    <source>
        <dbReference type="SAM" id="MobiDB-lite"/>
    </source>
</evidence>